<dbReference type="InterPro" id="IPR029068">
    <property type="entry name" value="Glyas_Bleomycin-R_OHBP_Dase"/>
</dbReference>
<dbReference type="Gene3D" id="3.10.180.10">
    <property type="entry name" value="2,3-Dihydroxybiphenyl 1,2-Dioxygenase, domain 1"/>
    <property type="match status" value="1"/>
</dbReference>
<dbReference type="EMBL" id="CAUWAG010000007">
    <property type="protein sequence ID" value="CAJ2504680.1"/>
    <property type="molecule type" value="Genomic_DNA"/>
</dbReference>
<reference evidence="1" key="1">
    <citation type="submission" date="2023-10" db="EMBL/GenBank/DDBJ databases">
        <authorList>
            <person name="Hackl T."/>
        </authorList>
    </citation>
    <scope>NUCLEOTIDE SEQUENCE</scope>
</reference>
<accession>A0AAI8YH56</accession>
<keyword evidence="2" id="KW-1185">Reference proteome</keyword>
<sequence length="138" mass="14724">MSADPIPTADSIANATLLNPLGKVAAISLFVESVPNAKTFYKYVFEVPVLYEDETSCVIQFGNLMVNLLQASEADTLIRPDAFGGPDAGRRFQLSMHMGAGPGRHLRRVGVEGDQVVVRAAAPALGDEDHHFHGSCGT</sequence>
<gene>
    <name evidence="1" type="ORF">KHLLAP_LOCUS5148</name>
</gene>
<evidence type="ECO:0000313" key="1">
    <source>
        <dbReference type="EMBL" id="CAJ2504680.1"/>
    </source>
</evidence>
<proteinExistence type="predicted"/>
<name>A0AAI8YH56_9PEZI</name>
<dbReference type="AlphaFoldDB" id="A0AAI8YH56"/>
<dbReference type="Proteomes" id="UP001295740">
    <property type="component" value="Unassembled WGS sequence"/>
</dbReference>
<comment type="caution">
    <text evidence="1">The sequence shown here is derived from an EMBL/GenBank/DDBJ whole genome shotgun (WGS) entry which is preliminary data.</text>
</comment>
<protein>
    <submittedName>
        <fullName evidence="1">Uu.00g120740.m01.CDS01</fullName>
    </submittedName>
</protein>
<organism evidence="1 2">
    <name type="scientific">Anthostomella pinea</name>
    <dbReference type="NCBI Taxonomy" id="933095"/>
    <lineage>
        <taxon>Eukaryota</taxon>
        <taxon>Fungi</taxon>
        <taxon>Dikarya</taxon>
        <taxon>Ascomycota</taxon>
        <taxon>Pezizomycotina</taxon>
        <taxon>Sordariomycetes</taxon>
        <taxon>Xylariomycetidae</taxon>
        <taxon>Xylariales</taxon>
        <taxon>Xylariaceae</taxon>
        <taxon>Anthostomella</taxon>
    </lineage>
</organism>
<evidence type="ECO:0000313" key="2">
    <source>
        <dbReference type="Proteomes" id="UP001295740"/>
    </source>
</evidence>